<protein>
    <submittedName>
        <fullName evidence="1">Uncharacterized protein</fullName>
    </submittedName>
</protein>
<dbReference type="HOGENOM" id="CLU_2605235_0_0_6"/>
<organism evidence="1 2">
    <name type="scientific">Xenorhabdus bovienii str. feltiae Moldova</name>
    <dbReference type="NCBI Taxonomy" id="1398200"/>
    <lineage>
        <taxon>Bacteria</taxon>
        <taxon>Pseudomonadati</taxon>
        <taxon>Pseudomonadota</taxon>
        <taxon>Gammaproteobacteria</taxon>
        <taxon>Enterobacterales</taxon>
        <taxon>Morganellaceae</taxon>
        <taxon>Xenorhabdus</taxon>
    </lineage>
</organism>
<proteinExistence type="predicted"/>
<dbReference type="AlphaFoldDB" id="A0A077NEA9"/>
<sequence length="79" mass="9049">MNTFTPAQFDDISTYIKDNSIYTPVRIFPVWTMINGCEAVRGDNQDEVIIFQNKVPVAMYILDDDEATVGIYQLKGKNR</sequence>
<dbReference type="Proteomes" id="UP000028487">
    <property type="component" value="Unassembled WGS sequence"/>
</dbReference>
<dbReference type="RefSeq" id="WP_038223477.1">
    <property type="nucleotide sequence ID" value="NZ_CAWLWD010000153.1"/>
</dbReference>
<gene>
    <name evidence="1" type="ORF">XBFM1_1710020</name>
</gene>
<reference evidence="1" key="1">
    <citation type="submission" date="2013-07" db="EMBL/GenBank/DDBJ databases">
        <title>Sub-species coevolution in mutualistic symbiosis.</title>
        <authorList>
            <person name="Murfin K."/>
            <person name="Klassen J."/>
            <person name="Lee M."/>
            <person name="Forst S."/>
            <person name="Stock P."/>
            <person name="Goodrich-Blair H."/>
        </authorList>
    </citation>
    <scope>NUCLEOTIDE SEQUENCE [LARGE SCALE GENOMIC DNA]</scope>
    <source>
        <strain evidence="1">Feltiae Moldova</strain>
    </source>
</reference>
<dbReference type="EMBL" id="CBSV010000081">
    <property type="protein sequence ID" value="CDH00552.1"/>
    <property type="molecule type" value="Genomic_DNA"/>
</dbReference>
<evidence type="ECO:0000313" key="1">
    <source>
        <dbReference type="EMBL" id="CDH00552.1"/>
    </source>
</evidence>
<name>A0A077NEA9_XENBV</name>
<comment type="caution">
    <text evidence="1">The sequence shown here is derived from an EMBL/GenBank/DDBJ whole genome shotgun (WGS) entry which is preliminary data.</text>
</comment>
<accession>A0A077NEA9</accession>
<evidence type="ECO:0000313" key="2">
    <source>
        <dbReference type="Proteomes" id="UP000028487"/>
    </source>
</evidence>